<evidence type="ECO:0000313" key="2">
    <source>
        <dbReference type="Proteomes" id="UP000261174"/>
    </source>
</evidence>
<protein>
    <submittedName>
        <fullName evidence="1">Uncharacterized protein</fullName>
    </submittedName>
</protein>
<gene>
    <name evidence="1" type="ORF">DXN04_25180</name>
</gene>
<reference evidence="1 2" key="1">
    <citation type="submission" date="2018-08" db="EMBL/GenBank/DDBJ databases">
        <title>Chitinophaga sp. K20C18050901, a novel bacterium isolated from forest soil.</title>
        <authorList>
            <person name="Wang C."/>
        </authorList>
    </citation>
    <scope>NUCLEOTIDE SEQUENCE [LARGE SCALE GENOMIC DNA]</scope>
    <source>
        <strain evidence="1 2">K20C18050901</strain>
    </source>
</reference>
<keyword evidence="2" id="KW-1185">Reference proteome</keyword>
<proteinExistence type="predicted"/>
<name>A0A3E1NVV7_9BACT</name>
<dbReference type="AlphaFoldDB" id="A0A3E1NVV7"/>
<dbReference type="RefSeq" id="WP_116856169.1">
    <property type="nucleotide sequence ID" value="NZ_QTJV01000010.1"/>
</dbReference>
<dbReference type="Proteomes" id="UP000261174">
    <property type="component" value="Unassembled WGS sequence"/>
</dbReference>
<evidence type="ECO:0000313" key="1">
    <source>
        <dbReference type="EMBL" id="RFM32082.1"/>
    </source>
</evidence>
<sequence>MKMDYIRAFVCIFQEWLSEKTYSVEVHPALPFIHPDPGTKIWLGYAEESTIPLKEREEEDPQDLLLYGTILEYKGDDTNIIEFLVEEIITKDEVFELYPERPLPKQMDEEMQSLLLNRNTHFVSKASMSVRDDAVTFYSNTIDYDPTKGWEHYIYIRSVEGKRYVWFKYEGCRTLIAFYGKFTVPDWLNDLIENPHE</sequence>
<organism evidence="1 2">
    <name type="scientific">Chitinophaga silvisoli</name>
    <dbReference type="NCBI Taxonomy" id="2291814"/>
    <lineage>
        <taxon>Bacteria</taxon>
        <taxon>Pseudomonadati</taxon>
        <taxon>Bacteroidota</taxon>
        <taxon>Chitinophagia</taxon>
        <taxon>Chitinophagales</taxon>
        <taxon>Chitinophagaceae</taxon>
        <taxon>Chitinophaga</taxon>
    </lineage>
</organism>
<dbReference type="EMBL" id="QTJV01000010">
    <property type="protein sequence ID" value="RFM32082.1"/>
    <property type="molecule type" value="Genomic_DNA"/>
</dbReference>
<comment type="caution">
    <text evidence="1">The sequence shown here is derived from an EMBL/GenBank/DDBJ whole genome shotgun (WGS) entry which is preliminary data.</text>
</comment>
<accession>A0A3E1NVV7</accession>